<dbReference type="InterPro" id="IPR000045">
    <property type="entry name" value="Prepilin_IV_endopep_pep"/>
</dbReference>
<feature type="transmembrane region" description="Helical" evidence="2">
    <location>
        <begin position="27"/>
        <end position="46"/>
    </location>
</feature>
<feature type="domain" description="Prepilin type IV endopeptidase peptidase" evidence="3">
    <location>
        <begin position="6"/>
        <end position="107"/>
    </location>
</feature>
<comment type="caution">
    <text evidence="4">The sequence shown here is derived from an EMBL/GenBank/DDBJ whole genome shotgun (WGS) entry which is preliminary data.</text>
</comment>
<feature type="transmembrane region" description="Helical" evidence="2">
    <location>
        <begin position="53"/>
        <end position="71"/>
    </location>
</feature>
<organism evidence="4 5">
    <name type="scientific">Moorella mulderi DSM 14980</name>
    <dbReference type="NCBI Taxonomy" id="1122241"/>
    <lineage>
        <taxon>Bacteria</taxon>
        <taxon>Bacillati</taxon>
        <taxon>Bacillota</taxon>
        <taxon>Clostridia</taxon>
        <taxon>Neomoorellales</taxon>
        <taxon>Neomoorellaceae</taxon>
        <taxon>Neomoorella</taxon>
    </lineage>
</organism>
<evidence type="ECO:0000256" key="2">
    <source>
        <dbReference type="SAM" id="Phobius"/>
    </source>
</evidence>
<dbReference type="PANTHER" id="PTHR30487">
    <property type="entry name" value="TYPE 4 PREPILIN-LIKE PROTEINS LEADER PEPTIDE-PROCESSING ENZYME"/>
    <property type="match status" value="1"/>
</dbReference>
<comment type="similarity">
    <text evidence="1">Belongs to the peptidase A24 family.</text>
</comment>
<reference evidence="4 5" key="1">
    <citation type="submission" date="2016-02" db="EMBL/GenBank/DDBJ databases">
        <title>Genome sequence of Moorella mulderi DSM 14980.</title>
        <authorList>
            <person name="Poehlein A."/>
            <person name="Daniel R."/>
        </authorList>
    </citation>
    <scope>NUCLEOTIDE SEQUENCE [LARGE SCALE GENOMIC DNA]</scope>
    <source>
        <strain evidence="4 5">DSM 14980</strain>
    </source>
</reference>
<evidence type="ECO:0000313" key="4">
    <source>
        <dbReference type="EMBL" id="KYH32953.1"/>
    </source>
</evidence>
<dbReference type="Proteomes" id="UP000075670">
    <property type="component" value="Unassembled WGS sequence"/>
</dbReference>
<evidence type="ECO:0000313" key="5">
    <source>
        <dbReference type="Proteomes" id="UP000075670"/>
    </source>
</evidence>
<dbReference type="GO" id="GO:0005886">
    <property type="term" value="C:plasma membrane"/>
    <property type="evidence" value="ECO:0007669"/>
    <property type="project" value="TreeGrafter"/>
</dbReference>
<dbReference type="EMBL" id="LTBC01000002">
    <property type="protein sequence ID" value="KYH32953.1"/>
    <property type="molecule type" value="Genomic_DNA"/>
</dbReference>
<dbReference type="RefSeq" id="WP_062281652.1">
    <property type="nucleotide sequence ID" value="NZ_LTBC01000002.1"/>
</dbReference>
<dbReference type="GO" id="GO:0004190">
    <property type="term" value="F:aspartic-type endopeptidase activity"/>
    <property type="evidence" value="ECO:0007669"/>
    <property type="project" value="InterPro"/>
</dbReference>
<dbReference type="Pfam" id="PF01478">
    <property type="entry name" value="Peptidase_A24"/>
    <property type="match status" value="1"/>
</dbReference>
<dbReference type="PATRIC" id="fig|1122241.3.peg.769"/>
<keyword evidence="2" id="KW-1133">Transmembrane helix</keyword>
<keyword evidence="2" id="KW-0812">Transmembrane</keyword>
<dbReference type="OrthoDB" id="5508079at2"/>
<dbReference type="PANTHER" id="PTHR30487:SF0">
    <property type="entry name" value="PREPILIN LEADER PEPTIDASE_N-METHYLTRANSFERASE-RELATED"/>
    <property type="match status" value="1"/>
</dbReference>
<feature type="transmembrane region" description="Helical" evidence="2">
    <location>
        <begin position="91"/>
        <end position="110"/>
    </location>
</feature>
<dbReference type="InterPro" id="IPR050882">
    <property type="entry name" value="Prepilin_peptidase/N-MTase"/>
</dbReference>
<accession>A0A151AZG8</accession>
<gene>
    <name evidence="4" type="ORF">MOMUL_07310</name>
</gene>
<dbReference type="AlphaFoldDB" id="A0A151AZG8"/>
<keyword evidence="2" id="KW-0472">Membrane</keyword>
<name>A0A151AZG8_9FIRM</name>
<keyword evidence="5" id="KW-1185">Reference proteome</keyword>
<dbReference type="GO" id="GO:0006465">
    <property type="term" value="P:signal peptide processing"/>
    <property type="evidence" value="ECO:0007669"/>
    <property type="project" value="TreeGrafter"/>
</dbReference>
<dbReference type="Gene3D" id="1.20.120.1220">
    <property type="match status" value="1"/>
</dbReference>
<evidence type="ECO:0000259" key="3">
    <source>
        <dbReference type="Pfam" id="PF01478"/>
    </source>
</evidence>
<sequence length="170" mass="18411">MLKDAVLLILLLTCAYTDLSKRLIYNRVLLPAIIFGFLYAWLTNGIGGVGQSLAGMILGFLLLLLPFYFGGLGAGDVKMLAVIGALQGPHFTWRAFLLSALVGGGWAVVYLARQGRFLITLNTLLINAYFLLRGLPVTWPSFNLNQTSPEETLPYGAVLALGTLLTYLSG</sequence>
<protein>
    <submittedName>
        <fullName evidence="4">Type IV leader peptidase family protein</fullName>
    </submittedName>
</protein>
<proteinExistence type="inferred from homology"/>
<feature type="transmembrane region" description="Helical" evidence="2">
    <location>
        <begin position="117"/>
        <end position="132"/>
    </location>
</feature>
<evidence type="ECO:0000256" key="1">
    <source>
        <dbReference type="ARBA" id="ARBA00005801"/>
    </source>
</evidence>